<evidence type="ECO:0000256" key="1">
    <source>
        <dbReference type="SAM" id="MobiDB-lite"/>
    </source>
</evidence>
<sequence>MTVDRAPFLPSLALRQRRRVHREASWRRQRMHPAVHAVEGVGEGLGAADDGGVVAARRGEERVPVAGDGGVGGQERAAGGAGGARGRLGRSHPAGSHAHRGRARGGGGGGCSVVVAGRAEQRARTEHPGQPVPEAAATPAATDAATTMIHR</sequence>
<accession>F2EKA4</accession>
<dbReference type="EMBL" id="AK376581">
    <property type="protein sequence ID" value="BAK07776.1"/>
    <property type="molecule type" value="mRNA"/>
</dbReference>
<feature type="region of interest" description="Disordered" evidence="1">
    <location>
        <begin position="61"/>
        <end position="151"/>
    </location>
</feature>
<proteinExistence type="evidence at transcript level"/>
<feature type="compositionally biased region" description="Gly residues" evidence="1">
    <location>
        <begin position="67"/>
        <end position="86"/>
    </location>
</feature>
<protein>
    <submittedName>
        <fullName evidence="2">Predicted protein</fullName>
    </submittedName>
</protein>
<evidence type="ECO:0000313" key="2">
    <source>
        <dbReference type="EMBL" id="BAK07776.1"/>
    </source>
</evidence>
<name>F2EKA4_HORVV</name>
<feature type="compositionally biased region" description="Low complexity" evidence="1">
    <location>
        <begin position="135"/>
        <end position="151"/>
    </location>
</feature>
<reference evidence="2" key="1">
    <citation type="journal article" date="2011" name="Plant Physiol.">
        <title>Comprehensive sequence analysis of 24,783 barley full-length cDNAs derived from 12 clone libraries.</title>
        <authorList>
            <person name="Matsumoto T."/>
            <person name="Tanaka T."/>
            <person name="Sakai H."/>
            <person name="Amano N."/>
            <person name="Kanamori H."/>
            <person name="Kurita K."/>
            <person name="Kikuta A."/>
            <person name="Kamiya K."/>
            <person name="Yamamoto M."/>
            <person name="Ikawa H."/>
            <person name="Fujii N."/>
            <person name="Hori K."/>
            <person name="Itoh T."/>
            <person name="Sato K."/>
        </authorList>
    </citation>
    <scope>NUCLEOTIDE SEQUENCE</scope>
    <source>
        <tissue evidence="2">Seed</tissue>
    </source>
</reference>
<organism evidence="2">
    <name type="scientific">Hordeum vulgare subsp. vulgare</name>
    <name type="common">Domesticated barley</name>
    <dbReference type="NCBI Taxonomy" id="112509"/>
    <lineage>
        <taxon>Eukaryota</taxon>
        <taxon>Viridiplantae</taxon>
        <taxon>Streptophyta</taxon>
        <taxon>Embryophyta</taxon>
        <taxon>Tracheophyta</taxon>
        <taxon>Spermatophyta</taxon>
        <taxon>Magnoliopsida</taxon>
        <taxon>Liliopsida</taxon>
        <taxon>Poales</taxon>
        <taxon>Poaceae</taxon>
        <taxon>BOP clade</taxon>
        <taxon>Pooideae</taxon>
        <taxon>Triticodae</taxon>
        <taxon>Triticeae</taxon>
        <taxon>Hordeinae</taxon>
        <taxon>Hordeum</taxon>
    </lineage>
</organism>
<dbReference type="AlphaFoldDB" id="F2EKA4"/>